<keyword evidence="2" id="KW-1185">Reference proteome</keyword>
<proteinExistence type="predicted"/>
<protein>
    <submittedName>
        <fullName evidence="1">Uncharacterized protein</fullName>
    </submittedName>
</protein>
<gene>
    <name evidence="1" type="ORF">FHX48_002380</name>
</gene>
<dbReference type="RefSeq" id="WP_208387881.1">
    <property type="nucleotide sequence ID" value="NZ_JAAOZB010000001.1"/>
</dbReference>
<dbReference type="EMBL" id="JACGWY010000005">
    <property type="protein sequence ID" value="MBA8817282.1"/>
    <property type="molecule type" value="Genomic_DNA"/>
</dbReference>
<dbReference type="AlphaFoldDB" id="A0A7W3JQR3"/>
<organism evidence="1 2">
    <name type="scientific">Microbacterium halimionae</name>
    <dbReference type="NCBI Taxonomy" id="1526413"/>
    <lineage>
        <taxon>Bacteria</taxon>
        <taxon>Bacillati</taxon>
        <taxon>Actinomycetota</taxon>
        <taxon>Actinomycetes</taxon>
        <taxon>Micrococcales</taxon>
        <taxon>Microbacteriaceae</taxon>
        <taxon>Microbacterium</taxon>
    </lineage>
</organism>
<dbReference type="Proteomes" id="UP000526083">
    <property type="component" value="Unassembled WGS sequence"/>
</dbReference>
<reference evidence="1 2" key="1">
    <citation type="submission" date="2020-07" db="EMBL/GenBank/DDBJ databases">
        <title>Sequencing the genomes of 1000 actinobacteria strains.</title>
        <authorList>
            <person name="Klenk H.-P."/>
        </authorList>
    </citation>
    <scope>NUCLEOTIDE SEQUENCE [LARGE SCALE GENOMIC DNA]</scope>
    <source>
        <strain evidence="1 2">DSM 27576</strain>
    </source>
</reference>
<comment type="caution">
    <text evidence="1">The sequence shown here is derived from an EMBL/GenBank/DDBJ whole genome shotgun (WGS) entry which is preliminary data.</text>
</comment>
<evidence type="ECO:0000313" key="2">
    <source>
        <dbReference type="Proteomes" id="UP000526083"/>
    </source>
</evidence>
<evidence type="ECO:0000313" key="1">
    <source>
        <dbReference type="EMBL" id="MBA8817282.1"/>
    </source>
</evidence>
<name>A0A7W3JQR3_9MICO</name>
<sequence length="74" mass="7491">MGLGLFKKIGNDAAGFCGVEGLLGCRGDARRKGGDAPRDSGYPGVKVLGCEFSVDPSISLGRGAVVTLTAEGDF</sequence>
<accession>A0A7W3JQR3</accession>